<feature type="transmembrane region" description="Helical" evidence="4">
    <location>
        <begin position="12"/>
        <end position="31"/>
    </location>
</feature>
<dbReference type="GO" id="GO:0007165">
    <property type="term" value="P:signal transduction"/>
    <property type="evidence" value="ECO:0007669"/>
    <property type="project" value="UniProtKB-KW"/>
</dbReference>
<dbReference type="AlphaFoldDB" id="A0A3D8IE06"/>
<organism evidence="7 8">
    <name type="scientific">Helicobacter ganmani</name>
    <dbReference type="NCBI Taxonomy" id="60246"/>
    <lineage>
        <taxon>Bacteria</taxon>
        <taxon>Pseudomonadati</taxon>
        <taxon>Campylobacterota</taxon>
        <taxon>Epsilonproteobacteria</taxon>
        <taxon>Campylobacterales</taxon>
        <taxon>Helicobacteraceae</taxon>
        <taxon>Helicobacter</taxon>
    </lineage>
</organism>
<evidence type="ECO:0000256" key="4">
    <source>
        <dbReference type="SAM" id="Phobius"/>
    </source>
</evidence>
<accession>A0A3D8IE06</accession>
<evidence type="ECO:0000256" key="3">
    <source>
        <dbReference type="PROSITE-ProRule" id="PRU00284"/>
    </source>
</evidence>
<evidence type="ECO:0008006" key="9">
    <source>
        <dbReference type="Google" id="ProtNLM"/>
    </source>
</evidence>
<keyword evidence="8" id="KW-1185">Reference proteome</keyword>
<dbReference type="OrthoDB" id="9765597at2"/>
<dbReference type="Proteomes" id="UP000256650">
    <property type="component" value="Unassembled WGS sequence"/>
</dbReference>
<dbReference type="Pfam" id="PF00015">
    <property type="entry name" value="MCPsignal"/>
    <property type="match status" value="1"/>
</dbReference>
<dbReference type="InterPro" id="IPR004089">
    <property type="entry name" value="MCPsignal_dom"/>
</dbReference>
<dbReference type="EMBL" id="NXLS01000003">
    <property type="protein sequence ID" value="RDU63338.1"/>
    <property type="molecule type" value="Genomic_DNA"/>
</dbReference>
<evidence type="ECO:0000259" key="5">
    <source>
        <dbReference type="PROSITE" id="PS50111"/>
    </source>
</evidence>
<keyword evidence="4" id="KW-0472">Membrane</keyword>
<keyword evidence="4" id="KW-0812">Transmembrane</keyword>
<dbReference type="SMART" id="SM00283">
    <property type="entry name" value="MA"/>
    <property type="match status" value="1"/>
</dbReference>
<comment type="caution">
    <text evidence="7">The sequence shown here is derived from an EMBL/GenBank/DDBJ whole genome shotgun (WGS) entry which is preliminary data.</text>
</comment>
<dbReference type="PANTHER" id="PTHR32089">
    <property type="entry name" value="METHYL-ACCEPTING CHEMOTAXIS PROTEIN MCPB"/>
    <property type="match status" value="1"/>
</dbReference>
<dbReference type="GeneID" id="82536553"/>
<evidence type="ECO:0000313" key="7">
    <source>
        <dbReference type="EMBL" id="RDU63338.1"/>
    </source>
</evidence>
<dbReference type="Gene3D" id="1.10.287.950">
    <property type="entry name" value="Methyl-accepting chemotaxis protein"/>
    <property type="match status" value="1"/>
</dbReference>
<feature type="domain" description="Methyl-accepting transducer" evidence="5">
    <location>
        <begin position="179"/>
        <end position="390"/>
    </location>
</feature>
<dbReference type="SUPFAM" id="SSF58104">
    <property type="entry name" value="Methyl-accepting chemotaxis protein (MCP) signaling domain"/>
    <property type="match status" value="1"/>
</dbReference>
<protein>
    <recommendedName>
        <fullName evidence="9">Chemotaxis protein</fullName>
    </recommendedName>
</protein>
<dbReference type="GO" id="GO:0016020">
    <property type="term" value="C:membrane"/>
    <property type="evidence" value="ECO:0007669"/>
    <property type="project" value="InterPro"/>
</dbReference>
<dbReference type="InterPro" id="IPR003660">
    <property type="entry name" value="HAMP_dom"/>
</dbReference>
<reference evidence="7 8" key="1">
    <citation type="submission" date="2018-04" db="EMBL/GenBank/DDBJ databases">
        <title>Novel Campyloabacter and Helicobacter Species and Strains.</title>
        <authorList>
            <person name="Mannion A.J."/>
            <person name="Shen Z."/>
            <person name="Fox J.G."/>
        </authorList>
    </citation>
    <scope>NUCLEOTIDE SEQUENCE [LARGE SCALE GENOMIC DNA]</scope>
    <source>
        <strain evidence="7 8">MIT 99-5101</strain>
    </source>
</reference>
<sequence>MKNSYQLYRYSRVFNYCFIAIFVCLFIIEILDIHILLEFGAFCLGILTCSLTLIAGNRRDKYIQEITHCVSQLANGNLEARITNIQDNGALGNLSWAFNDLADQVEAFVRGGSSVITAASKKQYYRKLNSASLKGAFSYVGQLINKASYAVEEADKLGARGLIVNQISKQSAVSLKKDLNSISTNLNVVISVMNETSEEAKTISQSSNQGMQNVQVIVNNFSNLSSMMSQTSQSFECFTKRIKEIDAFVSLIKEITDQTNLLALNAAIEAARAGEHGRGFAVVADEVRKLAERATKTASEISSTTQVINQEMDEISGYVKEIDTITNDSNELMISFNETFGAMDKQAASLLDSISHTNKTSYIALLELDCILKKFASYSAVITNEIPQMASQCDIGEKSLIDKSICQKIFDFDESIQEFLEFIKLGNFTENQEQLQTYCQKFEAKSAEVYQQLHAIP</sequence>
<evidence type="ECO:0000256" key="1">
    <source>
        <dbReference type="ARBA" id="ARBA00023224"/>
    </source>
</evidence>
<keyword evidence="4" id="KW-1133">Transmembrane helix</keyword>
<comment type="similarity">
    <text evidence="2">Belongs to the methyl-accepting chemotaxis (MCP) protein family.</text>
</comment>
<evidence type="ECO:0000313" key="8">
    <source>
        <dbReference type="Proteomes" id="UP000256650"/>
    </source>
</evidence>
<dbReference type="PROSITE" id="PS50885">
    <property type="entry name" value="HAMP"/>
    <property type="match status" value="1"/>
</dbReference>
<dbReference type="Gene3D" id="6.10.340.10">
    <property type="match status" value="1"/>
</dbReference>
<gene>
    <name evidence="7" type="ORF">CQA43_04230</name>
</gene>
<name>A0A3D8IE06_9HELI</name>
<dbReference type="RefSeq" id="WP_115551365.1">
    <property type="nucleotide sequence ID" value="NZ_CAOUCM010000018.1"/>
</dbReference>
<proteinExistence type="inferred from homology"/>
<keyword evidence="1 3" id="KW-0807">Transducer</keyword>
<feature type="domain" description="HAMP" evidence="6">
    <location>
        <begin position="57"/>
        <end position="110"/>
    </location>
</feature>
<dbReference type="PROSITE" id="PS50111">
    <property type="entry name" value="CHEMOTAXIS_TRANSDUC_2"/>
    <property type="match status" value="1"/>
</dbReference>
<evidence type="ECO:0000256" key="2">
    <source>
        <dbReference type="ARBA" id="ARBA00029447"/>
    </source>
</evidence>
<evidence type="ECO:0000259" key="6">
    <source>
        <dbReference type="PROSITE" id="PS50885"/>
    </source>
</evidence>
<dbReference type="PANTHER" id="PTHR32089:SF112">
    <property type="entry name" value="LYSOZYME-LIKE PROTEIN-RELATED"/>
    <property type="match status" value="1"/>
</dbReference>